<feature type="transmembrane region" description="Helical" evidence="8">
    <location>
        <begin position="140"/>
        <end position="158"/>
    </location>
</feature>
<protein>
    <recommendedName>
        <fullName evidence="8">CASP-like protein</fullName>
    </recommendedName>
</protein>
<evidence type="ECO:0000256" key="2">
    <source>
        <dbReference type="ARBA" id="ARBA00007651"/>
    </source>
</evidence>
<organism evidence="11 12">
    <name type="scientific">Malus domestica</name>
    <name type="common">Apple</name>
    <name type="synonym">Pyrus malus</name>
    <dbReference type="NCBI Taxonomy" id="3750"/>
    <lineage>
        <taxon>Eukaryota</taxon>
        <taxon>Viridiplantae</taxon>
        <taxon>Streptophyta</taxon>
        <taxon>Embryophyta</taxon>
        <taxon>Tracheophyta</taxon>
        <taxon>Spermatophyta</taxon>
        <taxon>Magnoliopsida</taxon>
        <taxon>eudicotyledons</taxon>
        <taxon>Gunneridae</taxon>
        <taxon>Pentapetalae</taxon>
        <taxon>rosids</taxon>
        <taxon>fabids</taxon>
        <taxon>Rosales</taxon>
        <taxon>Rosaceae</taxon>
        <taxon>Amygdaloideae</taxon>
        <taxon>Maleae</taxon>
        <taxon>Malus</taxon>
    </lineage>
</organism>
<feature type="transmembrane region" description="Helical" evidence="8">
    <location>
        <begin position="178"/>
        <end position="199"/>
    </location>
</feature>
<evidence type="ECO:0000256" key="9">
    <source>
        <dbReference type="SAM" id="MobiDB-lite"/>
    </source>
</evidence>
<evidence type="ECO:0000313" key="11">
    <source>
        <dbReference type="EMBL" id="RXI01513.1"/>
    </source>
</evidence>
<feature type="transmembrane region" description="Helical" evidence="8">
    <location>
        <begin position="101"/>
        <end position="120"/>
    </location>
</feature>
<feature type="compositionally biased region" description="Pro residues" evidence="9">
    <location>
        <begin position="18"/>
        <end position="27"/>
    </location>
</feature>
<feature type="transmembrane region" description="Helical" evidence="8">
    <location>
        <begin position="67"/>
        <end position="86"/>
    </location>
</feature>
<keyword evidence="4 8" id="KW-1003">Cell membrane</keyword>
<dbReference type="InterPro" id="IPR006702">
    <property type="entry name" value="CASP_dom"/>
</dbReference>
<evidence type="ECO:0000256" key="4">
    <source>
        <dbReference type="ARBA" id="ARBA00022475"/>
    </source>
</evidence>
<evidence type="ECO:0000256" key="5">
    <source>
        <dbReference type="ARBA" id="ARBA00022692"/>
    </source>
</evidence>
<accession>A0A498K798</accession>
<evidence type="ECO:0000256" key="7">
    <source>
        <dbReference type="ARBA" id="ARBA00023136"/>
    </source>
</evidence>
<gene>
    <name evidence="11" type="ORF">DVH24_014862</name>
</gene>
<dbReference type="GO" id="GO:0005886">
    <property type="term" value="C:plasma membrane"/>
    <property type="evidence" value="ECO:0007669"/>
    <property type="project" value="UniProtKB-SubCell"/>
</dbReference>
<keyword evidence="7 8" id="KW-0472">Membrane</keyword>
<keyword evidence="6 8" id="KW-1133">Transmembrane helix</keyword>
<dbReference type="EMBL" id="RDQH01000330">
    <property type="protein sequence ID" value="RXI01513.1"/>
    <property type="molecule type" value="Genomic_DNA"/>
</dbReference>
<comment type="similarity">
    <text evidence="2 8">Belongs to the Casparian strip membrane proteins (CASP) family.</text>
</comment>
<evidence type="ECO:0000256" key="8">
    <source>
        <dbReference type="RuleBase" id="RU361233"/>
    </source>
</evidence>
<evidence type="ECO:0000256" key="1">
    <source>
        <dbReference type="ARBA" id="ARBA00004651"/>
    </source>
</evidence>
<dbReference type="Proteomes" id="UP000290289">
    <property type="component" value="Chromosome 4"/>
</dbReference>
<reference evidence="11 12" key="1">
    <citation type="submission" date="2018-10" db="EMBL/GenBank/DDBJ databases">
        <title>A high-quality apple genome assembly.</title>
        <authorList>
            <person name="Hu J."/>
        </authorList>
    </citation>
    <scope>NUCLEOTIDE SEQUENCE [LARGE SCALE GENOMIC DNA]</scope>
    <source>
        <strain evidence="12">cv. HFTH1</strain>
        <tissue evidence="11">Young leaf</tissue>
    </source>
</reference>
<feature type="compositionally biased region" description="Basic and acidic residues" evidence="9">
    <location>
        <begin position="1"/>
        <end position="13"/>
    </location>
</feature>
<keyword evidence="12" id="KW-1185">Reference proteome</keyword>
<feature type="domain" description="Casparian strip membrane protein" evidence="10">
    <location>
        <begin position="61"/>
        <end position="192"/>
    </location>
</feature>
<keyword evidence="5 8" id="KW-0812">Transmembrane</keyword>
<name>A0A498K798_MALDO</name>
<evidence type="ECO:0000259" key="10">
    <source>
        <dbReference type="Pfam" id="PF04535"/>
    </source>
</evidence>
<dbReference type="PANTHER" id="PTHR33573:SF57">
    <property type="entry name" value="CASP-LIKE PROTEIN 4B1"/>
    <property type="match status" value="1"/>
</dbReference>
<evidence type="ECO:0000313" key="12">
    <source>
        <dbReference type="Proteomes" id="UP000290289"/>
    </source>
</evidence>
<dbReference type="Pfam" id="PF04535">
    <property type="entry name" value="CASP_dom"/>
    <property type="match status" value="1"/>
</dbReference>
<evidence type="ECO:0000256" key="6">
    <source>
        <dbReference type="ARBA" id="ARBA00022989"/>
    </source>
</evidence>
<comment type="caution">
    <text evidence="11">The sequence shown here is derived from an EMBL/GenBank/DDBJ whole genome shotgun (WGS) entry which is preliminary data.</text>
</comment>
<evidence type="ECO:0000256" key="3">
    <source>
        <dbReference type="ARBA" id="ARBA00011489"/>
    </source>
</evidence>
<feature type="region of interest" description="Disordered" evidence="9">
    <location>
        <begin position="1"/>
        <end position="36"/>
    </location>
</feature>
<proteinExistence type="inferred from homology"/>
<dbReference type="PANTHER" id="PTHR33573">
    <property type="entry name" value="CASP-LIKE PROTEIN 4A4"/>
    <property type="match status" value="1"/>
</dbReference>
<dbReference type="AlphaFoldDB" id="A0A498K798"/>
<sequence>MKNQDDAPPKFDEQEVGSPPPVVPTRPPAADVENQTPSQIRTAGTGFGVAGILRRWKREDLLRRGSLSLRGLALVFSLLAFIIMASNKHGYGKNFDEYEEYRYVLAIAILATLYTGAQAFRHAHELSTGTEMFQQRTSALADFIGDQIMAYLLISSSSSAIPLTNSMRNYQDNLFTDAAASAISMAFFAFVALAISALISGHKLSTQSYI</sequence>
<comment type="subunit">
    <text evidence="3 8">Homodimer and heterodimers.</text>
</comment>
<comment type="subcellular location">
    <subcellularLocation>
        <location evidence="1 8">Cell membrane</location>
        <topology evidence="1 8">Multi-pass membrane protein</topology>
    </subcellularLocation>
</comment>